<evidence type="ECO:0000256" key="2">
    <source>
        <dbReference type="ARBA" id="ARBA00024023"/>
    </source>
</evidence>
<gene>
    <name evidence="5" type="ORF">BP5796_00618</name>
</gene>
<dbReference type="PANTHER" id="PTHR11081">
    <property type="entry name" value="FLAP ENDONUCLEASE FAMILY MEMBER"/>
    <property type="match status" value="1"/>
</dbReference>
<dbReference type="Proteomes" id="UP000256328">
    <property type="component" value="Unassembled WGS sequence"/>
</dbReference>
<name>A0A3D8T8K0_9HELO</name>
<dbReference type="Pfam" id="PF12247">
    <property type="entry name" value="MKT1_N"/>
    <property type="match status" value="1"/>
</dbReference>
<dbReference type="AlphaFoldDB" id="A0A3D8T8K0"/>
<accession>A0A3D8T8K0</accession>
<dbReference type="CDD" id="cd09902">
    <property type="entry name" value="H3TH_MKT1"/>
    <property type="match status" value="1"/>
</dbReference>
<dbReference type="EMBL" id="PDLN01000001">
    <property type="protein sequence ID" value="RDW94855.1"/>
    <property type="molecule type" value="Genomic_DNA"/>
</dbReference>
<keyword evidence="1" id="KW-0810">Translation regulation</keyword>
<dbReference type="InterPro" id="IPR006084">
    <property type="entry name" value="XPG/Rad2"/>
</dbReference>
<feature type="domain" description="Post-transcriptional regulator MKT1 C-terminal" evidence="3">
    <location>
        <begin position="606"/>
        <end position="851"/>
    </location>
</feature>
<dbReference type="Gene3D" id="3.40.50.1010">
    <property type="entry name" value="5'-nuclease"/>
    <property type="match status" value="1"/>
</dbReference>
<evidence type="ECO:0000313" key="6">
    <source>
        <dbReference type="Proteomes" id="UP000256328"/>
    </source>
</evidence>
<evidence type="ECO:0000259" key="4">
    <source>
        <dbReference type="Pfam" id="PF12247"/>
    </source>
</evidence>
<keyword evidence="6" id="KW-1185">Reference proteome</keyword>
<comment type="caution">
    <text evidence="5">The sequence shown here is derived from an EMBL/GenBank/DDBJ whole genome shotgun (WGS) entry which is preliminary data.</text>
</comment>
<reference evidence="5 6" key="1">
    <citation type="journal article" date="2018" name="IMA Fungus">
        <title>IMA Genome-F 9: Draft genome sequence of Annulohypoxylon stygium, Aspergillus mulundensis, Berkeleyomyces basicola (syn. Thielaviopsis basicola), Ceratocystis smalleyi, two Cercospora beticola strains, Coleophoma cylindrospora, Fusarium fracticaudum, Phialophora cf. hyalina, and Morchella septimelata.</title>
        <authorList>
            <person name="Wingfield B.D."/>
            <person name="Bills G.F."/>
            <person name="Dong Y."/>
            <person name="Huang W."/>
            <person name="Nel W.J."/>
            <person name="Swalarsk-Parry B.S."/>
            <person name="Vaghefi N."/>
            <person name="Wilken P.M."/>
            <person name="An Z."/>
            <person name="de Beer Z.W."/>
            <person name="De Vos L."/>
            <person name="Chen L."/>
            <person name="Duong T.A."/>
            <person name="Gao Y."/>
            <person name="Hammerbacher A."/>
            <person name="Kikkert J.R."/>
            <person name="Li Y."/>
            <person name="Li H."/>
            <person name="Li K."/>
            <person name="Li Q."/>
            <person name="Liu X."/>
            <person name="Ma X."/>
            <person name="Naidoo K."/>
            <person name="Pethybridge S.J."/>
            <person name="Sun J."/>
            <person name="Steenkamp E.T."/>
            <person name="van der Nest M.A."/>
            <person name="van Wyk S."/>
            <person name="Wingfield M.J."/>
            <person name="Xiong C."/>
            <person name="Yue Q."/>
            <person name="Zhang X."/>
        </authorList>
    </citation>
    <scope>NUCLEOTIDE SEQUENCE [LARGE SCALE GENOMIC DNA]</scope>
    <source>
        <strain evidence="5 6">BP5796</strain>
    </source>
</reference>
<dbReference type="OrthoDB" id="17262at2759"/>
<dbReference type="GO" id="GO:0003730">
    <property type="term" value="F:mRNA 3'-UTR binding"/>
    <property type="evidence" value="ECO:0007669"/>
    <property type="project" value="TreeGrafter"/>
</dbReference>
<evidence type="ECO:0000259" key="3">
    <source>
        <dbReference type="Pfam" id="PF12246"/>
    </source>
</evidence>
<dbReference type="GO" id="GO:0006417">
    <property type="term" value="P:regulation of translation"/>
    <property type="evidence" value="ECO:0007669"/>
    <property type="project" value="UniProtKB-KW"/>
</dbReference>
<dbReference type="InterPro" id="IPR037314">
    <property type="entry name" value="MKT1_H3TH"/>
</dbReference>
<dbReference type="PANTHER" id="PTHR11081:SF32">
    <property type="entry name" value="POST-TRANSCRIPTIONAL REGULATOR MKT1"/>
    <property type="match status" value="1"/>
</dbReference>
<organism evidence="5 6">
    <name type="scientific">Coleophoma crateriformis</name>
    <dbReference type="NCBI Taxonomy" id="565419"/>
    <lineage>
        <taxon>Eukaryota</taxon>
        <taxon>Fungi</taxon>
        <taxon>Dikarya</taxon>
        <taxon>Ascomycota</taxon>
        <taxon>Pezizomycotina</taxon>
        <taxon>Leotiomycetes</taxon>
        <taxon>Helotiales</taxon>
        <taxon>Dermateaceae</taxon>
        <taxon>Coleophoma</taxon>
    </lineage>
</organism>
<protein>
    <submittedName>
        <fullName evidence="5">PIN protein</fullName>
    </submittedName>
</protein>
<evidence type="ECO:0000256" key="1">
    <source>
        <dbReference type="ARBA" id="ARBA00022845"/>
    </source>
</evidence>
<feature type="domain" description="Post-transcriptional regulator MKT1 N-terminal" evidence="4">
    <location>
        <begin position="431"/>
        <end position="519"/>
    </location>
</feature>
<dbReference type="InterPro" id="IPR022040">
    <property type="entry name" value="MKT1_N"/>
</dbReference>
<dbReference type="SUPFAM" id="SSF88723">
    <property type="entry name" value="PIN domain-like"/>
    <property type="match status" value="1"/>
</dbReference>
<sequence>MEYDMSSTGHIPVRSMQWGYTSTGLYAPIPTLQYSVSQTLYPATLEHTYEQLYQQYLVPEGDTLNMEPQPPVAWGTLGHARGSSNASINTNPQATPACTTVLPAHMDDLANMLGSVFKGDRSIEAYKFKNSVAELQGCSIGVEASFYLQRMIDEPPAHEPLLPALGGEPMGLRHHIEADLDHWKEHGIKPVFVFEGQPTVGKDTTTLKNAQEALSETNKAWNNYSEGDSNGAVKQFGLSGSAQGSDFFPILKDILRSRDLDSVQAPYSACAQLAYLEGLPTPYIHGVMGSQELLLYDINDVVILPPSPKDWEDKTLSALSREDLKQKLGCTADFFHDILLMMGTSSLRPFPTLQEPTIISRQPYQIEDAATLLRTSERSVTSMCTAFNDVLLNSDPKWLDNYRKVKMGIRHCVTITESGNYHINNFDTVTGDNYEYLGMQLPLEVFTYMQFGVAGARLTNNFNFLETIVFPTLDGVVSEEYRKLVTEQLIAIKEQAVGLISPRVHRAFKFKDITVKYWFDSSLTTKLNRQPQPDPNIQADTWGVRVSDLDQQAKASGLRHGTLPFALLSLDDKKFSAKTVFKGKDSQAKVAGLIPNSEVLPNALWRLLHLRGYVNDSHGLTSWGTALQITYKALRPIIEKNDDAHHVAEAAFLAYELLRFDNLNTRRQHRELIGGAIRGSEEDKASCMLIGRTACLLKLRHSENGYTGPLSKVFLAYHSLIKATREADRDLLEAVIVSMGLGNQLVREQKPLEELGSSLPLGVDIDVGLGIAVKTFLDDCVKPEMSAEEKQQARSDYAEKKALLPLSVDFEEDLDVAFRFFDALHEGVKTLGKEISESDAKAWDAAKDYLDKRR</sequence>
<dbReference type="InterPro" id="IPR022039">
    <property type="entry name" value="MKT1_C"/>
</dbReference>
<dbReference type="InterPro" id="IPR029060">
    <property type="entry name" value="PIN-like_dom_sf"/>
</dbReference>
<proteinExistence type="inferred from homology"/>
<dbReference type="Pfam" id="PF12246">
    <property type="entry name" value="MKT1_C"/>
    <property type="match status" value="1"/>
</dbReference>
<evidence type="ECO:0000313" key="5">
    <source>
        <dbReference type="EMBL" id="RDW94855.1"/>
    </source>
</evidence>
<comment type="similarity">
    <text evidence="2">Belongs to the XPG/RAD2 endonuclease family.</text>
</comment>
<dbReference type="CDD" id="cd09858">
    <property type="entry name" value="PIN_MKT1"/>
    <property type="match status" value="1"/>
</dbReference>